<dbReference type="Gene3D" id="3.40.50.1980">
    <property type="entry name" value="Nitrogenase molybdenum iron protein domain"/>
    <property type="match status" value="2"/>
</dbReference>
<name>A0A1X7AM03_9GAMM</name>
<evidence type="ECO:0000259" key="2">
    <source>
        <dbReference type="PROSITE" id="PS50983"/>
    </source>
</evidence>
<dbReference type="EMBL" id="FWPT01000006">
    <property type="protein sequence ID" value="SMA48842.1"/>
    <property type="molecule type" value="Genomic_DNA"/>
</dbReference>
<accession>A0A1X7AM03</accession>
<proteinExistence type="predicted"/>
<dbReference type="Pfam" id="PF01497">
    <property type="entry name" value="Peripla_BP_2"/>
    <property type="match status" value="1"/>
</dbReference>
<dbReference type="AlphaFoldDB" id="A0A1X7AM03"/>
<organism evidence="3 4">
    <name type="scientific">Parendozoicomonas haliclonae</name>
    <dbReference type="NCBI Taxonomy" id="1960125"/>
    <lineage>
        <taxon>Bacteria</taxon>
        <taxon>Pseudomonadati</taxon>
        <taxon>Pseudomonadota</taxon>
        <taxon>Gammaproteobacteria</taxon>
        <taxon>Oceanospirillales</taxon>
        <taxon>Endozoicomonadaceae</taxon>
        <taxon>Parendozoicomonas</taxon>
    </lineage>
</organism>
<dbReference type="PROSITE" id="PS50983">
    <property type="entry name" value="FE_B12_PBP"/>
    <property type="match status" value="1"/>
</dbReference>
<dbReference type="Proteomes" id="UP000196573">
    <property type="component" value="Unassembled WGS sequence"/>
</dbReference>
<keyword evidence="1" id="KW-0732">Signal</keyword>
<dbReference type="RefSeq" id="WP_087111140.1">
    <property type="nucleotide sequence ID" value="NZ_CBCSCN010000006.1"/>
</dbReference>
<gene>
    <name evidence="3" type="ORF">EHSB41UT_02925</name>
</gene>
<reference evidence="3 4" key="1">
    <citation type="submission" date="2017-03" db="EMBL/GenBank/DDBJ databases">
        <authorList>
            <person name="Afonso C.L."/>
            <person name="Miller P.J."/>
            <person name="Scott M.A."/>
            <person name="Spackman E."/>
            <person name="Goraichik I."/>
            <person name="Dimitrov K.M."/>
            <person name="Suarez D.L."/>
            <person name="Swayne D.E."/>
        </authorList>
    </citation>
    <scope>NUCLEOTIDE SEQUENCE [LARGE SCALE GENOMIC DNA]</scope>
    <source>
        <strain evidence="3">SB41UT1</strain>
    </source>
</reference>
<feature type="domain" description="Fe/B12 periplasmic-binding" evidence="2">
    <location>
        <begin position="48"/>
        <end position="320"/>
    </location>
</feature>
<dbReference type="OrthoDB" id="9797850at2"/>
<evidence type="ECO:0000256" key="1">
    <source>
        <dbReference type="SAM" id="SignalP"/>
    </source>
</evidence>
<evidence type="ECO:0000313" key="3">
    <source>
        <dbReference type="EMBL" id="SMA48842.1"/>
    </source>
</evidence>
<dbReference type="InterPro" id="IPR002491">
    <property type="entry name" value="ABC_transptr_periplasmic_BD"/>
</dbReference>
<dbReference type="PANTHER" id="PTHR30535">
    <property type="entry name" value="VITAMIN B12-BINDING PROTEIN"/>
    <property type="match status" value="1"/>
</dbReference>
<evidence type="ECO:0000313" key="4">
    <source>
        <dbReference type="Proteomes" id="UP000196573"/>
    </source>
</evidence>
<protein>
    <submittedName>
        <fullName evidence="3">Vitamin B12-transporter protein BtuF</fullName>
    </submittedName>
</protein>
<feature type="signal peptide" evidence="1">
    <location>
        <begin position="1"/>
        <end position="25"/>
    </location>
</feature>
<dbReference type="PANTHER" id="PTHR30535:SF7">
    <property type="entry name" value="IRON(III) DICITRATE-BINDING PROTEIN"/>
    <property type="match status" value="1"/>
</dbReference>
<dbReference type="InterPro" id="IPR050902">
    <property type="entry name" value="ABC_Transporter_SBP"/>
</dbReference>
<dbReference type="SUPFAM" id="SSF53807">
    <property type="entry name" value="Helical backbone' metal receptor"/>
    <property type="match status" value="1"/>
</dbReference>
<keyword evidence="4" id="KW-1185">Reference proteome</keyword>
<feature type="chain" id="PRO_5012394698" evidence="1">
    <location>
        <begin position="26"/>
        <end position="332"/>
    </location>
</feature>
<sequence length="332" mass="36535">MNIKRKTLDLLTLIAGLSLSVIVTAQTQFPVTIENCGRTVTFEKPVRNAIVNNVNMAEMVHALGLKPYIKAMTGVTGPVELHTDFAEKMGDIPELSPRGPGLELLVRHKPDLFFWGWSYGVNAGGAITPERLEQYGIHSYILEESCIRERDDVPDASLDTLYHDLTNLSLIFGHPENGEALVTDFKNRIATIQNKVADQPKPKVFLFDGTPNDLVTSGSKGMGHAIIEAAGGINVAAEMSTSWAFTSIESVMRWNPDYLIFRQDAGMEQAIQSVKDHPVLGRLEAVRKGRYTSLTYSEMVPGVRVIESIERVARTIHPESFAASEADEAVAL</sequence>